<dbReference type="PROSITE" id="PS00061">
    <property type="entry name" value="ADH_SHORT"/>
    <property type="match status" value="1"/>
</dbReference>
<dbReference type="Gene3D" id="3.40.50.720">
    <property type="entry name" value="NAD(P)-binding Rossmann-like Domain"/>
    <property type="match status" value="1"/>
</dbReference>
<dbReference type="PANTHER" id="PTHR42760:SF122">
    <property type="entry name" value="NAD(P)-BINDING PROTEIN"/>
    <property type="match status" value="1"/>
</dbReference>
<dbReference type="InterPro" id="IPR036291">
    <property type="entry name" value="NAD(P)-bd_dom_sf"/>
</dbReference>
<evidence type="ECO:0000313" key="2">
    <source>
        <dbReference type="EMBL" id="TDQ82260.1"/>
    </source>
</evidence>
<dbReference type="GO" id="GO:0048038">
    <property type="term" value="F:quinone binding"/>
    <property type="evidence" value="ECO:0007669"/>
    <property type="project" value="TreeGrafter"/>
</dbReference>
<dbReference type="PRINTS" id="PR00080">
    <property type="entry name" value="SDRFAMILY"/>
</dbReference>
<dbReference type="CDD" id="cd05233">
    <property type="entry name" value="SDR_c"/>
    <property type="match status" value="1"/>
</dbReference>
<keyword evidence="3" id="KW-1185">Reference proteome</keyword>
<dbReference type="AlphaFoldDB" id="A0A4R6WTN2"/>
<sequence>MAGRLAGKVALITGATSGIGRAIAEKFAAEGAQLFITGRNEAEGNAVAKALKAVFVPGDVTAPGLADSLVAQAVATFGRLDILVNNAGIIHRGNALETSDADFARVMEVNVNAPFRFARAAIRQMVKQFEEDGRGGSIVNIASDWAVVAGLGELAYCTSKAAIVQMGKAMAADHAKQGIRVNAVCPGDVETPMLLGGILHRGDTAEEGLKKNGAAIPMGRVGQPREIAAAVAFLASDEASFITGTSLLVDGGNTAV</sequence>
<evidence type="ECO:0000313" key="3">
    <source>
        <dbReference type="Proteomes" id="UP000295783"/>
    </source>
</evidence>
<dbReference type="PRINTS" id="PR00081">
    <property type="entry name" value="GDHRDH"/>
</dbReference>
<gene>
    <name evidence="2" type="ORF">A8950_2082</name>
</gene>
<dbReference type="Proteomes" id="UP000295783">
    <property type="component" value="Unassembled WGS sequence"/>
</dbReference>
<dbReference type="InterPro" id="IPR002347">
    <property type="entry name" value="SDR_fam"/>
</dbReference>
<dbReference type="GO" id="GO:0006633">
    <property type="term" value="P:fatty acid biosynthetic process"/>
    <property type="evidence" value="ECO:0007669"/>
    <property type="project" value="TreeGrafter"/>
</dbReference>
<dbReference type="InterPro" id="IPR020904">
    <property type="entry name" value="Sc_DH/Rdtase_CS"/>
</dbReference>
<dbReference type="OrthoDB" id="7499742at2"/>
<dbReference type="GO" id="GO:0016616">
    <property type="term" value="F:oxidoreductase activity, acting on the CH-OH group of donors, NAD or NADP as acceptor"/>
    <property type="evidence" value="ECO:0007669"/>
    <property type="project" value="TreeGrafter"/>
</dbReference>
<dbReference type="SUPFAM" id="SSF51735">
    <property type="entry name" value="NAD(P)-binding Rossmann-fold domains"/>
    <property type="match status" value="1"/>
</dbReference>
<reference evidence="2 3" key="1">
    <citation type="submission" date="2019-03" db="EMBL/GenBank/DDBJ databases">
        <title>Genomic Encyclopedia of Type Strains, Phase III (KMG-III): the genomes of soil and plant-associated and newly described type strains.</title>
        <authorList>
            <person name="Whitman W."/>
        </authorList>
    </citation>
    <scope>NUCLEOTIDE SEQUENCE [LARGE SCALE GENOMIC DNA]</scope>
    <source>
        <strain evidence="2 3">CGMCC 1.7660</strain>
    </source>
</reference>
<accession>A0A4R6WTN2</accession>
<name>A0A4R6WTN2_9PROT</name>
<evidence type="ECO:0000256" key="1">
    <source>
        <dbReference type="ARBA" id="ARBA00006484"/>
    </source>
</evidence>
<organism evidence="2 3">
    <name type="scientific">Dongia mobilis</name>
    <dbReference type="NCBI Taxonomy" id="578943"/>
    <lineage>
        <taxon>Bacteria</taxon>
        <taxon>Pseudomonadati</taxon>
        <taxon>Pseudomonadota</taxon>
        <taxon>Alphaproteobacteria</taxon>
        <taxon>Rhodospirillales</taxon>
        <taxon>Dongiaceae</taxon>
        <taxon>Dongia</taxon>
    </lineage>
</organism>
<dbReference type="EMBL" id="SNYW01000008">
    <property type="protein sequence ID" value="TDQ82260.1"/>
    <property type="molecule type" value="Genomic_DNA"/>
</dbReference>
<dbReference type="Pfam" id="PF13561">
    <property type="entry name" value="adh_short_C2"/>
    <property type="match status" value="1"/>
</dbReference>
<dbReference type="RefSeq" id="WP_133613552.1">
    <property type="nucleotide sequence ID" value="NZ_SNYW01000008.1"/>
</dbReference>
<comment type="similarity">
    <text evidence="1">Belongs to the short-chain dehydrogenases/reductases (SDR) family.</text>
</comment>
<protein>
    <submittedName>
        <fullName evidence="2">NAD(P)-dependent dehydrogenase (Short-subunit alcohol dehydrogenase family)</fullName>
    </submittedName>
</protein>
<comment type="caution">
    <text evidence="2">The sequence shown here is derived from an EMBL/GenBank/DDBJ whole genome shotgun (WGS) entry which is preliminary data.</text>
</comment>
<dbReference type="NCBIfam" id="NF005559">
    <property type="entry name" value="PRK07231.1"/>
    <property type="match status" value="1"/>
</dbReference>
<dbReference type="FunFam" id="3.40.50.720:FF:000084">
    <property type="entry name" value="Short-chain dehydrogenase reductase"/>
    <property type="match status" value="1"/>
</dbReference>
<dbReference type="PANTHER" id="PTHR42760">
    <property type="entry name" value="SHORT-CHAIN DEHYDROGENASES/REDUCTASES FAMILY MEMBER"/>
    <property type="match status" value="1"/>
</dbReference>
<proteinExistence type="inferred from homology"/>